<dbReference type="AlphaFoldDB" id="A0AAD4V4H3"/>
<protein>
    <submittedName>
        <fullName evidence="2">Uncharacterized protein</fullName>
    </submittedName>
</protein>
<evidence type="ECO:0000313" key="2">
    <source>
        <dbReference type="EMBL" id="KAI5318435.1"/>
    </source>
</evidence>
<dbReference type="EMBL" id="JAJFAZ020000007">
    <property type="protein sequence ID" value="KAI5318435.1"/>
    <property type="molecule type" value="Genomic_DNA"/>
</dbReference>
<dbReference type="Proteomes" id="UP001054821">
    <property type="component" value="Chromosome 7"/>
</dbReference>
<reference evidence="2 3" key="1">
    <citation type="journal article" date="2022" name="G3 (Bethesda)">
        <title>Whole-genome sequence and methylome profiling of the almond [Prunus dulcis (Mill.) D.A. Webb] cultivar 'Nonpareil'.</title>
        <authorList>
            <person name="D'Amico-Willman K.M."/>
            <person name="Ouma W.Z."/>
            <person name="Meulia T."/>
            <person name="Sideli G.M."/>
            <person name="Gradziel T.M."/>
            <person name="Fresnedo-Ramirez J."/>
        </authorList>
    </citation>
    <scope>NUCLEOTIDE SEQUENCE [LARGE SCALE GENOMIC DNA]</scope>
    <source>
        <strain evidence="2">Clone GOH B32 T37-40</strain>
    </source>
</reference>
<name>A0AAD4V4H3_PRUDU</name>
<sequence length="104" mass="12266">MDAVFREHDIYFSAVQEEHRDANTSQISRLFPSELSQVANDWSQNASDRSPETLPENNRLQERTATGRLPAVKLRRRTLRSFCPLKRILQLQYHTNHLLRTSFR</sequence>
<gene>
    <name evidence="2" type="ORF">L3X38_038143</name>
</gene>
<accession>A0AAD4V4H3</accession>
<evidence type="ECO:0000313" key="3">
    <source>
        <dbReference type="Proteomes" id="UP001054821"/>
    </source>
</evidence>
<proteinExistence type="predicted"/>
<feature type="region of interest" description="Disordered" evidence="1">
    <location>
        <begin position="41"/>
        <end position="67"/>
    </location>
</feature>
<keyword evidence="3" id="KW-1185">Reference proteome</keyword>
<evidence type="ECO:0000256" key="1">
    <source>
        <dbReference type="SAM" id="MobiDB-lite"/>
    </source>
</evidence>
<organism evidence="2 3">
    <name type="scientific">Prunus dulcis</name>
    <name type="common">Almond</name>
    <name type="synonym">Amygdalus dulcis</name>
    <dbReference type="NCBI Taxonomy" id="3755"/>
    <lineage>
        <taxon>Eukaryota</taxon>
        <taxon>Viridiplantae</taxon>
        <taxon>Streptophyta</taxon>
        <taxon>Embryophyta</taxon>
        <taxon>Tracheophyta</taxon>
        <taxon>Spermatophyta</taxon>
        <taxon>Magnoliopsida</taxon>
        <taxon>eudicotyledons</taxon>
        <taxon>Gunneridae</taxon>
        <taxon>Pentapetalae</taxon>
        <taxon>rosids</taxon>
        <taxon>fabids</taxon>
        <taxon>Rosales</taxon>
        <taxon>Rosaceae</taxon>
        <taxon>Amygdaloideae</taxon>
        <taxon>Amygdaleae</taxon>
        <taxon>Prunus</taxon>
    </lineage>
</organism>
<comment type="caution">
    <text evidence="2">The sequence shown here is derived from an EMBL/GenBank/DDBJ whole genome shotgun (WGS) entry which is preliminary data.</text>
</comment>